<reference evidence="1 2" key="1">
    <citation type="journal article" date="2017" name="BMC Genomics">
        <title>Whole-genome assembly of Babesia ovata and comparative genomics between closely related pathogens.</title>
        <authorList>
            <person name="Yamagishi J."/>
            <person name="Asada M."/>
            <person name="Hakimi H."/>
            <person name="Tanaka T.Q."/>
            <person name="Sugimoto C."/>
            <person name="Kawazu S."/>
        </authorList>
    </citation>
    <scope>NUCLEOTIDE SEQUENCE [LARGE SCALE GENOMIC DNA]</scope>
    <source>
        <strain evidence="1 2">Miyake</strain>
    </source>
</reference>
<keyword evidence="2" id="KW-1185">Reference proteome</keyword>
<sequence length="679" mass="74051">MIQGISDIESNDKAIKEANKELGTEVTALGKWGEAAKDVITKAEVKCDKILEKVKTDAQGPIYKQAQILKEKRTELYNAAKLAKQAVEAQVKSALQAVVKMDKSLKMDLKKVKEEIKDGIAEVIQKLKVTELDSLVKIDLGTLRKRISDLKDKVTDSAGDGNGNIVGKQLEDLKDKYATLDKITHNGEKSIVSLTAGLEGKFKDNIQQPLSEEVNRVYAAIGKVGEKFEGKSNIEGIFRHIKDRVGEIKGESGQKKSKWYLEDGSGLLGIEGAINHYFEAFSTGHDFKWKIVKGWLDDMLPHNGVVKKILKGLGWDEKRGDFLPTAFNVNHSLTEKIRDTQNLSTEIQKGVDVFKGQQSTAGIQEKIKAVKTACETFADALDEKLKNSGNGIVSEVKGVEGLKKSGVQDPKCICDCYNCNYYGGEGCAKKAAAELIMCALTAVSRQVGKEVDSLMLADYRMGGKGSNMNIAKALDQAVAATNKLHGQLTAATATNQGTDPNVSPAQAVDKRLEAVRDEVNTNITNKFKSNVINQLEIEVKKLPDAVKEFDEKAQAQIKAAAKKAITEAAGQIKEANGKIEFNDDFMKQFKETYEPIKTDLQKQLEQKVYDQLPKAGGTKENTHVKLQGAPNINSYNGHVGRKHIEDLKSGDTLKGIKSGGSLPLAIGKITSDAMAGPFA</sequence>
<evidence type="ECO:0000313" key="1">
    <source>
        <dbReference type="EMBL" id="GBE58837.1"/>
    </source>
</evidence>
<dbReference type="VEuPathDB" id="PiroplasmaDB:BOVATA_003300"/>
<dbReference type="OrthoDB" id="367049at2759"/>
<comment type="caution">
    <text evidence="1">The sequence shown here is derived from an EMBL/GenBank/DDBJ whole genome shotgun (WGS) entry which is preliminary data.</text>
</comment>
<dbReference type="AlphaFoldDB" id="A0A2H6K755"/>
<protein>
    <submittedName>
        <fullName evidence="1">Extracellular matrix-binding ebh, putative</fullName>
    </submittedName>
</protein>
<dbReference type="RefSeq" id="XP_028865080.1">
    <property type="nucleotide sequence ID" value="XM_029009247.1"/>
</dbReference>
<gene>
    <name evidence="1" type="ORF">BOVATA_003300</name>
</gene>
<accession>A0A2H6K755</accession>
<organism evidence="1 2">
    <name type="scientific">Babesia ovata</name>
    <dbReference type="NCBI Taxonomy" id="189622"/>
    <lineage>
        <taxon>Eukaryota</taxon>
        <taxon>Sar</taxon>
        <taxon>Alveolata</taxon>
        <taxon>Apicomplexa</taxon>
        <taxon>Aconoidasida</taxon>
        <taxon>Piroplasmida</taxon>
        <taxon>Babesiidae</taxon>
        <taxon>Babesia</taxon>
    </lineage>
</organism>
<dbReference type="GeneID" id="39872607"/>
<evidence type="ECO:0000313" key="2">
    <source>
        <dbReference type="Proteomes" id="UP000236319"/>
    </source>
</evidence>
<proteinExistence type="predicted"/>
<dbReference type="Proteomes" id="UP000236319">
    <property type="component" value="Unassembled WGS sequence"/>
</dbReference>
<dbReference type="EMBL" id="BDSA01000001">
    <property type="protein sequence ID" value="GBE58837.1"/>
    <property type="molecule type" value="Genomic_DNA"/>
</dbReference>
<name>A0A2H6K755_9APIC</name>